<evidence type="ECO:0000313" key="7">
    <source>
        <dbReference type="Proteomes" id="UP000037425"/>
    </source>
</evidence>
<dbReference type="SMART" id="SM00448">
    <property type="entry name" value="REC"/>
    <property type="match status" value="1"/>
</dbReference>
<dbReference type="PANTHER" id="PTHR44591:SF3">
    <property type="entry name" value="RESPONSE REGULATORY DOMAIN-CONTAINING PROTEIN"/>
    <property type="match status" value="1"/>
</dbReference>
<evidence type="ECO:0000256" key="3">
    <source>
        <dbReference type="ARBA" id="ARBA00023163"/>
    </source>
</evidence>
<name>A0A0L8BUY6_ENSAD</name>
<evidence type="ECO:0000256" key="2">
    <source>
        <dbReference type="ARBA" id="ARBA00023015"/>
    </source>
</evidence>
<organism evidence="6 7">
    <name type="scientific">Ensifer adhaerens</name>
    <name type="common">Sinorhizobium morelense</name>
    <dbReference type="NCBI Taxonomy" id="106592"/>
    <lineage>
        <taxon>Bacteria</taxon>
        <taxon>Pseudomonadati</taxon>
        <taxon>Pseudomonadota</taxon>
        <taxon>Alphaproteobacteria</taxon>
        <taxon>Hyphomicrobiales</taxon>
        <taxon>Rhizobiaceae</taxon>
        <taxon>Sinorhizobium/Ensifer group</taxon>
        <taxon>Ensifer</taxon>
    </lineage>
</organism>
<comment type="caution">
    <text evidence="6">The sequence shown here is derived from an EMBL/GenBank/DDBJ whole genome shotgun (WGS) entry which is preliminary data.</text>
</comment>
<dbReference type="PATRIC" id="fig|106592.7.peg.7146"/>
<dbReference type="PANTHER" id="PTHR44591">
    <property type="entry name" value="STRESS RESPONSE REGULATOR PROTEIN 1"/>
    <property type="match status" value="1"/>
</dbReference>
<evidence type="ECO:0000256" key="1">
    <source>
        <dbReference type="ARBA" id="ARBA00022553"/>
    </source>
</evidence>
<evidence type="ECO:0000259" key="5">
    <source>
        <dbReference type="PROSITE" id="PS50110"/>
    </source>
</evidence>
<dbReference type="AlphaFoldDB" id="A0A0L8BUY6"/>
<evidence type="ECO:0000256" key="4">
    <source>
        <dbReference type="PROSITE-ProRule" id="PRU00169"/>
    </source>
</evidence>
<keyword evidence="3" id="KW-0804">Transcription</keyword>
<dbReference type="Proteomes" id="UP000037425">
    <property type="component" value="Unassembled WGS sequence"/>
</dbReference>
<keyword evidence="1 4" id="KW-0597">Phosphoprotein</keyword>
<dbReference type="PROSITE" id="PS50110">
    <property type="entry name" value="RESPONSE_REGULATORY"/>
    <property type="match status" value="1"/>
</dbReference>
<dbReference type="InterPro" id="IPR050595">
    <property type="entry name" value="Bact_response_regulator"/>
</dbReference>
<gene>
    <name evidence="6" type="ORF">AC244_14445</name>
</gene>
<proteinExistence type="predicted"/>
<dbReference type="Pfam" id="PF00072">
    <property type="entry name" value="Response_reg"/>
    <property type="match status" value="1"/>
</dbReference>
<evidence type="ECO:0000313" key="6">
    <source>
        <dbReference type="EMBL" id="KOF18541.1"/>
    </source>
</evidence>
<dbReference type="OrthoDB" id="7360446at2"/>
<dbReference type="EMBL" id="LGAP01000007">
    <property type="protein sequence ID" value="KOF18541.1"/>
    <property type="molecule type" value="Genomic_DNA"/>
</dbReference>
<keyword evidence="2" id="KW-0805">Transcription regulation</keyword>
<dbReference type="SUPFAM" id="SSF52172">
    <property type="entry name" value="CheY-like"/>
    <property type="match status" value="1"/>
</dbReference>
<dbReference type="InterPro" id="IPR001789">
    <property type="entry name" value="Sig_transdc_resp-reg_receiver"/>
</dbReference>
<dbReference type="InterPro" id="IPR011006">
    <property type="entry name" value="CheY-like_superfamily"/>
</dbReference>
<sequence length="125" mass="13538">MEKTRPMVAVVDDDPRLLESLEELLESAGYAACCFGSASGLLDHELSGLDLLITDIGIPGMNGFELRDRVKKARPELPVFLVTGRHEIADQGRAQGINGFFRKPFDAPALLIAISEALQKSRDGG</sequence>
<protein>
    <submittedName>
        <fullName evidence="6">Regulator</fullName>
    </submittedName>
</protein>
<accession>A0A0L8BUY6</accession>
<feature type="modified residue" description="4-aspartylphosphate" evidence="4">
    <location>
        <position position="55"/>
    </location>
</feature>
<reference evidence="7" key="1">
    <citation type="submission" date="2015-07" db="EMBL/GenBank/DDBJ databases">
        <title>Whole genome sequence of an Ensifer adhaerens strain isolated from a cave pool in the Wind Cave National Park.</title>
        <authorList>
            <person name="Eng W.W.H."/>
            <person name="Gan H.M."/>
            <person name="Barton H.A."/>
            <person name="Savka M.A."/>
        </authorList>
    </citation>
    <scope>NUCLEOTIDE SEQUENCE [LARGE SCALE GENOMIC DNA]</scope>
    <source>
        <strain evidence="7">SD006</strain>
    </source>
</reference>
<feature type="domain" description="Response regulatory" evidence="5">
    <location>
        <begin position="7"/>
        <end position="118"/>
    </location>
</feature>
<dbReference type="Gene3D" id="3.40.50.2300">
    <property type="match status" value="1"/>
</dbReference>
<dbReference type="GO" id="GO:0000160">
    <property type="term" value="P:phosphorelay signal transduction system"/>
    <property type="evidence" value="ECO:0007669"/>
    <property type="project" value="InterPro"/>
</dbReference>
<dbReference type="RefSeq" id="WP_053249504.1">
    <property type="nucleotide sequence ID" value="NZ_LGAP01000007.1"/>
</dbReference>